<accession>A0A511W3Q0</accession>
<organism evidence="1 2">
    <name type="scientific">Alkalibacillus haloalkaliphilus</name>
    <dbReference type="NCBI Taxonomy" id="94136"/>
    <lineage>
        <taxon>Bacteria</taxon>
        <taxon>Bacillati</taxon>
        <taxon>Bacillota</taxon>
        <taxon>Bacilli</taxon>
        <taxon>Bacillales</taxon>
        <taxon>Bacillaceae</taxon>
        <taxon>Alkalibacillus</taxon>
    </lineage>
</organism>
<comment type="caution">
    <text evidence="1">The sequence shown here is derived from an EMBL/GenBank/DDBJ whole genome shotgun (WGS) entry which is preliminary data.</text>
</comment>
<dbReference type="Pfam" id="PF20393">
    <property type="entry name" value="Pro_CA_2"/>
    <property type="match status" value="1"/>
</dbReference>
<name>A0A511W3Q0_9BACI</name>
<evidence type="ECO:0008006" key="3">
    <source>
        <dbReference type="Google" id="ProtNLM"/>
    </source>
</evidence>
<dbReference type="InterPro" id="IPR046871">
    <property type="entry name" value="Pro_CA_2"/>
</dbReference>
<evidence type="ECO:0000313" key="2">
    <source>
        <dbReference type="Proteomes" id="UP000321440"/>
    </source>
</evidence>
<sequence>MSEATFGTAINCMDGRVQEPVMNWLRENFQVQYVDKINEAGPNKVLLDGDAQTLASIKNRIGISHNGHGSKIIAIAGHHDCAGNPIDKKEKVEQIKQSVQLVRGWGFDMEVVGLYVNDDWEVEQVTDVMQSSLTQ</sequence>
<dbReference type="RefSeq" id="WP_017185383.1">
    <property type="nucleotide sequence ID" value="NZ_BJYA01000007.1"/>
</dbReference>
<gene>
    <name evidence="1" type="ORF">AHA02nite_13630</name>
</gene>
<protein>
    <recommendedName>
        <fullName evidence="3">Carbonic anhydrase</fullName>
    </recommendedName>
</protein>
<dbReference type="OrthoDB" id="9794613at2"/>
<reference evidence="1 2" key="1">
    <citation type="submission" date="2019-07" db="EMBL/GenBank/DDBJ databases">
        <title>Whole genome shotgun sequence of Alkalibacillus haloalkaliphilus NBRC 103110.</title>
        <authorList>
            <person name="Hosoyama A."/>
            <person name="Uohara A."/>
            <person name="Ohji S."/>
            <person name="Ichikawa N."/>
        </authorList>
    </citation>
    <scope>NUCLEOTIDE SEQUENCE [LARGE SCALE GENOMIC DNA]</scope>
    <source>
        <strain evidence="1 2">NBRC 103110</strain>
    </source>
</reference>
<evidence type="ECO:0000313" key="1">
    <source>
        <dbReference type="EMBL" id="GEN45587.1"/>
    </source>
</evidence>
<dbReference type="AlphaFoldDB" id="A0A511W3Q0"/>
<proteinExistence type="predicted"/>
<dbReference type="EMBL" id="BJYA01000007">
    <property type="protein sequence ID" value="GEN45587.1"/>
    <property type="molecule type" value="Genomic_DNA"/>
</dbReference>
<dbReference type="Proteomes" id="UP000321440">
    <property type="component" value="Unassembled WGS sequence"/>
</dbReference>
<keyword evidence="2" id="KW-1185">Reference proteome</keyword>